<protein>
    <recommendedName>
        <fullName evidence="1">DUF7768 domain-containing protein</fullName>
    </recommendedName>
</protein>
<dbReference type="EMBL" id="NFLJ01000014">
    <property type="protein sequence ID" value="OUQ34662.1"/>
    <property type="molecule type" value="Genomic_DNA"/>
</dbReference>
<reference evidence="2 3" key="1">
    <citation type="journal article" date="2018" name="BMC Genomics">
        <title>Whole genome sequencing and function prediction of 133 gut anaerobes isolated from chicken caecum in pure cultures.</title>
        <authorList>
            <person name="Medvecky M."/>
            <person name="Cejkova D."/>
            <person name="Polansky O."/>
            <person name="Karasova D."/>
            <person name="Kubasova T."/>
            <person name="Cizek A."/>
            <person name="Rychlik I."/>
        </authorList>
    </citation>
    <scope>NUCLEOTIDE SEQUENCE [LARGE SCALE GENOMIC DNA]</scope>
    <source>
        <strain evidence="2 3">An13</strain>
    </source>
</reference>
<dbReference type="InterPro" id="IPR056670">
    <property type="entry name" value="DUF7768"/>
</dbReference>
<accession>A0A1Y4T0E6</accession>
<proteinExistence type="predicted"/>
<evidence type="ECO:0000313" key="3">
    <source>
        <dbReference type="Proteomes" id="UP000195305"/>
    </source>
</evidence>
<organism evidence="2 3">
    <name type="scientific">Massilimicrobiota timonensis</name>
    <dbReference type="NCBI Taxonomy" id="1776392"/>
    <lineage>
        <taxon>Bacteria</taxon>
        <taxon>Bacillati</taxon>
        <taxon>Bacillota</taxon>
        <taxon>Erysipelotrichia</taxon>
        <taxon>Erysipelotrichales</taxon>
        <taxon>Erysipelotrichaceae</taxon>
        <taxon>Massilimicrobiota</taxon>
    </lineage>
</organism>
<dbReference type="AlphaFoldDB" id="A0A1Y4T0E6"/>
<name>A0A1Y4T0E6_9FIRM</name>
<evidence type="ECO:0000259" key="1">
    <source>
        <dbReference type="Pfam" id="PF24963"/>
    </source>
</evidence>
<dbReference type="Proteomes" id="UP000195305">
    <property type="component" value="Unassembled WGS sequence"/>
</dbReference>
<dbReference type="OrthoDB" id="1854640at2"/>
<keyword evidence="3" id="KW-1185">Reference proteome</keyword>
<comment type="caution">
    <text evidence="2">The sequence shown here is derived from an EMBL/GenBank/DDBJ whole genome shotgun (WGS) entry which is preliminary data.</text>
</comment>
<sequence>MVRPLAYITAVWCDAEIEGKEQALNYCRNVYEAGYSPICPRLMHTDFLDDKVPQEHSDRLSMAMELLRRCRIVVVCGSTTDEQVKNDIALAKRYHIVATTLDGILTIEGKNKK</sequence>
<gene>
    <name evidence="2" type="ORF">B5E75_05870</name>
</gene>
<evidence type="ECO:0000313" key="2">
    <source>
        <dbReference type="EMBL" id="OUQ34662.1"/>
    </source>
</evidence>
<dbReference type="Pfam" id="PF24963">
    <property type="entry name" value="DUF7768"/>
    <property type="match status" value="1"/>
</dbReference>
<dbReference type="RefSeq" id="WP_087357841.1">
    <property type="nucleotide sequence ID" value="NZ_NFLJ01000014.1"/>
</dbReference>
<feature type="domain" description="DUF7768" evidence="1">
    <location>
        <begin position="5"/>
        <end position="96"/>
    </location>
</feature>